<reference evidence="8" key="2">
    <citation type="submission" date="2017-06" db="EMBL/GenBank/DDBJ databases">
        <title>WGS assembly of Brachypodium distachyon.</title>
        <authorList>
            <consortium name="The International Brachypodium Initiative"/>
            <person name="Lucas S."/>
            <person name="Harmon-Smith M."/>
            <person name="Lail K."/>
            <person name="Tice H."/>
            <person name="Grimwood J."/>
            <person name="Bruce D."/>
            <person name="Barry K."/>
            <person name="Shu S."/>
            <person name="Lindquist E."/>
            <person name="Wang M."/>
            <person name="Pitluck S."/>
            <person name="Vogel J.P."/>
            <person name="Garvin D.F."/>
            <person name="Mockler T.C."/>
            <person name="Schmutz J."/>
            <person name="Rokhsar D."/>
            <person name="Bevan M.W."/>
        </authorList>
    </citation>
    <scope>NUCLEOTIDE SEQUENCE</scope>
    <source>
        <strain evidence="8">Bd21</strain>
    </source>
</reference>
<dbReference type="SUPFAM" id="SSF118290">
    <property type="entry name" value="WRKY DNA-binding domain"/>
    <property type="match status" value="1"/>
</dbReference>
<feature type="region of interest" description="Disordered" evidence="6">
    <location>
        <begin position="61"/>
        <end position="97"/>
    </location>
</feature>
<gene>
    <name evidence="9" type="primary">LOC100842121</name>
    <name evidence="8" type="ORF">BRADI_2g22241v3</name>
</gene>
<evidence type="ECO:0000256" key="1">
    <source>
        <dbReference type="ARBA" id="ARBA00004123"/>
    </source>
</evidence>
<dbReference type="PROSITE" id="PS50811">
    <property type="entry name" value="WRKY"/>
    <property type="match status" value="1"/>
</dbReference>
<comment type="subcellular location">
    <subcellularLocation>
        <location evidence="1">Nucleus</location>
    </subcellularLocation>
</comment>
<feature type="domain" description="WRKY" evidence="7">
    <location>
        <begin position="98"/>
        <end position="166"/>
    </location>
</feature>
<accession>A0A0Q3QX50</accession>
<evidence type="ECO:0000313" key="9">
    <source>
        <dbReference type="EnsemblPlants" id="KQK05746"/>
    </source>
</evidence>
<dbReference type="GeneID" id="100842121"/>
<dbReference type="GO" id="GO:0006355">
    <property type="term" value="P:regulation of DNA-templated transcription"/>
    <property type="evidence" value="ECO:0000318"/>
    <property type="project" value="GO_Central"/>
</dbReference>
<dbReference type="Pfam" id="PF03106">
    <property type="entry name" value="WRKY"/>
    <property type="match status" value="1"/>
</dbReference>
<feature type="region of interest" description="Disordered" evidence="6">
    <location>
        <begin position="186"/>
        <end position="245"/>
    </location>
</feature>
<evidence type="ECO:0000256" key="6">
    <source>
        <dbReference type="SAM" id="MobiDB-lite"/>
    </source>
</evidence>
<dbReference type="AlphaFoldDB" id="A0A0Q3QX50"/>
<evidence type="ECO:0000256" key="5">
    <source>
        <dbReference type="ARBA" id="ARBA00023242"/>
    </source>
</evidence>
<dbReference type="InterPro" id="IPR044810">
    <property type="entry name" value="WRKY_plant"/>
</dbReference>
<evidence type="ECO:0000313" key="10">
    <source>
        <dbReference type="Proteomes" id="UP000008810"/>
    </source>
</evidence>
<dbReference type="PANTHER" id="PTHR32096:SF146">
    <property type="entry name" value="WRKY TRANSCRIPTION FACTOR 19-RELATED"/>
    <property type="match status" value="1"/>
</dbReference>
<dbReference type="ExpressionAtlas" id="A0A0Q3QX50">
    <property type="expression patterns" value="baseline and differential"/>
</dbReference>
<dbReference type="EnsemblPlants" id="KQK05746">
    <property type="protein sequence ID" value="KQK05746"/>
    <property type="gene ID" value="BRADI_2g22241v3"/>
</dbReference>
<dbReference type="GO" id="GO:0003700">
    <property type="term" value="F:DNA-binding transcription factor activity"/>
    <property type="evidence" value="ECO:0000318"/>
    <property type="project" value="GO_Central"/>
</dbReference>
<dbReference type="GO" id="GO:0005634">
    <property type="term" value="C:nucleus"/>
    <property type="evidence" value="ECO:0000318"/>
    <property type="project" value="GO_Central"/>
</dbReference>
<name>A0A0Q3QX50_BRADI</name>
<proteinExistence type="predicted"/>
<evidence type="ECO:0000256" key="4">
    <source>
        <dbReference type="ARBA" id="ARBA00023163"/>
    </source>
</evidence>
<keyword evidence="2" id="KW-0805">Transcription regulation</keyword>
<keyword evidence="3" id="KW-0238">DNA-binding</keyword>
<feature type="compositionally biased region" description="Polar residues" evidence="6">
    <location>
        <begin position="223"/>
        <end position="245"/>
    </location>
</feature>
<dbReference type="KEGG" id="bdi:100842121"/>
<evidence type="ECO:0000256" key="3">
    <source>
        <dbReference type="ARBA" id="ARBA00023125"/>
    </source>
</evidence>
<reference evidence="9" key="3">
    <citation type="submission" date="2018-08" db="UniProtKB">
        <authorList>
            <consortium name="EnsemblPlants"/>
        </authorList>
    </citation>
    <scope>IDENTIFICATION</scope>
    <source>
        <strain evidence="9">cv. Bd21</strain>
    </source>
</reference>
<feature type="compositionally biased region" description="Low complexity" evidence="6">
    <location>
        <begin position="202"/>
        <end position="211"/>
    </location>
</feature>
<dbReference type="InterPro" id="IPR036576">
    <property type="entry name" value="WRKY_dom_sf"/>
</dbReference>
<protein>
    <recommendedName>
        <fullName evidence="7">WRKY domain-containing protein</fullName>
    </recommendedName>
</protein>
<dbReference type="Gene3D" id="2.20.25.80">
    <property type="entry name" value="WRKY domain"/>
    <property type="match status" value="1"/>
</dbReference>
<keyword evidence="10" id="KW-1185">Reference proteome</keyword>
<dbReference type="InterPro" id="IPR003657">
    <property type="entry name" value="WRKY_dom"/>
</dbReference>
<dbReference type="EMBL" id="CM000881">
    <property type="protein sequence ID" value="KQK05746.1"/>
    <property type="molecule type" value="Genomic_DNA"/>
</dbReference>
<keyword evidence="4" id="KW-0804">Transcription</keyword>
<evidence type="ECO:0000256" key="2">
    <source>
        <dbReference type="ARBA" id="ARBA00023015"/>
    </source>
</evidence>
<keyword evidence="5" id="KW-0539">Nucleus</keyword>
<dbReference type="GO" id="GO:0000976">
    <property type="term" value="F:transcription cis-regulatory region binding"/>
    <property type="evidence" value="ECO:0000318"/>
    <property type="project" value="GO_Central"/>
</dbReference>
<dbReference type="Gramene" id="KQK05746">
    <property type="protein sequence ID" value="KQK05746"/>
    <property type="gene ID" value="BRADI_2g22241v3"/>
</dbReference>
<dbReference type="OrthoDB" id="2021064at2759"/>
<evidence type="ECO:0000259" key="7">
    <source>
        <dbReference type="PROSITE" id="PS50811"/>
    </source>
</evidence>
<sequence>MAALVTPASVVSELMARGRQSAAVLAALLQDASPPGAPHELAAEILRCWDRALAALHAAEIPPTAGSDGPKRKPGAATDTRPKRRARVSGRETAARVETKRTVEDGYIWRKYGQKEILNSSHPRLYFRCSYKHDSGCPATRQVQHSDHDPSLYVITYFGHHTCCVGGDTVTTTTAAEEELLKTPEPKPFVIDFGSGSGSSGGSPPWLSSSSSEEEDDGRSCKQVESTSSELQHPAAEQSSSADELSCSSPAWDPLLPVCSSDWDYLGETSFDYITELINRYEIAMFQ</sequence>
<dbReference type="PANTHER" id="PTHR32096">
    <property type="entry name" value="WRKY TRANSCRIPTION FACTOR 30-RELATED-RELATED"/>
    <property type="match status" value="1"/>
</dbReference>
<reference evidence="8 9" key="1">
    <citation type="journal article" date="2010" name="Nature">
        <title>Genome sequencing and analysis of the model grass Brachypodium distachyon.</title>
        <authorList>
            <consortium name="International Brachypodium Initiative"/>
        </authorList>
    </citation>
    <scope>NUCLEOTIDE SEQUENCE [LARGE SCALE GENOMIC DNA]</scope>
    <source>
        <strain evidence="8">Bd21</strain>
        <strain evidence="9">cv. Bd21</strain>
    </source>
</reference>
<organism evidence="8">
    <name type="scientific">Brachypodium distachyon</name>
    <name type="common">Purple false brome</name>
    <name type="synonym">Trachynia distachya</name>
    <dbReference type="NCBI Taxonomy" id="15368"/>
    <lineage>
        <taxon>Eukaryota</taxon>
        <taxon>Viridiplantae</taxon>
        <taxon>Streptophyta</taxon>
        <taxon>Embryophyta</taxon>
        <taxon>Tracheophyta</taxon>
        <taxon>Spermatophyta</taxon>
        <taxon>Magnoliopsida</taxon>
        <taxon>Liliopsida</taxon>
        <taxon>Poales</taxon>
        <taxon>Poaceae</taxon>
        <taxon>BOP clade</taxon>
        <taxon>Pooideae</taxon>
        <taxon>Stipodae</taxon>
        <taxon>Brachypodieae</taxon>
        <taxon>Brachypodium</taxon>
    </lineage>
</organism>
<dbReference type="SMART" id="SM00774">
    <property type="entry name" value="WRKY"/>
    <property type="match status" value="1"/>
</dbReference>
<dbReference type="Proteomes" id="UP000008810">
    <property type="component" value="Chromosome 2"/>
</dbReference>
<dbReference type="RefSeq" id="XP_003566135.1">
    <property type="nucleotide sequence ID" value="XM_003566087.4"/>
</dbReference>
<evidence type="ECO:0000313" key="8">
    <source>
        <dbReference type="EMBL" id="KQK05746.1"/>
    </source>
</evidence>